<dbReference type="Pfam" id="PF05899">
    <property type="entry name" value="Cupin_3"/>
    <property type="match status" value="1"/>
</dbReference>
<sequence length="120" mass="13472">MNINSIVDISNNKTESEHYHLDDKKLISGNPAQTVDNHFSSPCEQFHCGVWESEKGSWKINYTESEYCEILAGISVITDENGNTMTVKEGSRFVIPAGFSGTWEVLDSCKKIYVMFEATP</sequence>
<dbReference type="InterPro" id="IPR008579">
    <property type="entry name" value="UGlyAH_Cupin_dom"/>
</dbReference>
<comment type="caution">
    <text evidence="2">The sequence shown here is derived from an EMBL/GenBank/DDBJ whole genome shotgun (WGS) entry which is preliminary data.</text>
</comment>
<dbReference type="InterPro" id="IPR014710">
    <property type="entry name" value="RmlC-like_jellyroll"/>
</dbReference>
<evidence type="ECO:0000313" key="2">
    <source>
        <dbReference type="EMBL" id="MBW8183509.1"/>
    </source>
</evidence>
<evidence type="ECO:0000313" key="3">
    <source>
        <dbReference type="Proteomes" id="UP001195963"/>
    </source>
</evidence>
<protein>
    <submittedName>
        <fullName evidence="2">Cupin domain-containing protein</fullName>
    </submittedName>
</protein>
<accession>A0ABS7E1I3</accession>
<dbReference type="PANTHER" id="PTHR40943">
    <property type="entry name" value="CYTOPLASMIC PROTEIN-RELATED"/>
    <property type="match status" value="1"/>
</dbReference>
<reference evidence="2 3" key="1">
    <citation type="submission" date="2021-07" db="EMBL/GenBank/DDBJ databases">
        <title>Shewanella sp. nov, isolated from SCS.</title>
        <authorList>
            <person name="Cao W.R."/>
        </authorList>
    </citation>
    <scope>NUCLEOTIDE SEQUENCE [LARGE SCALE GENOMIC DNA]</scope>
    <source>
        <strain evidence="2 3">NR704-98</strain>
    </source>
</reference>
<dbReference type="CDD" id="cd02227">
    <property type="entry name" value="cupin_TM1112-like"/>
    <property type="match status" value="1"/>
</dbReference>
<feature type="domain" description="(S)-ureidoglycine aminohydrolase cupin" evidence="1">
    <location>
        <begin position="41"/>
        <end position="113"/>
    </location>
</feature>
<dbReference type="EMBL" id="JAHZST010000004">
    <property type="protein sequence ID" value="MBW8183509.1"/>
    <property type="molecule type" value="Genomic_DNA"/>
</dbReference>
<dbReference type="PANTHER" id="PTHR40943:SF2">
    <property type="entry name" value="(S)-UREIDOGLYCINE AMINOHYDROLASE CUPIN DOMAIN-CONTAINING PROTEIN"/>
    <property type="match status" value="1"/>
</dbReference>
<keyword evidence="3" id="KW-1185">Reference proteome</keyword>
<proteinExistence type="predicted"/>
<dbReference type="Proteomes" id="UP001195963">
    <property type="component" value="Unassembled WGS sequence"/>
</dbReference>
<organism evidence="2 3">
    <name type="scientific">Shewanella nanhaiensis</name>
    <dbReference type="NCBI Taxonomy" id="2864872"/>
    <lineage>
        <taxon>Bacteria</taxon>
        <taxon>Pseudomonadati</taxon>
        <taxon>Pseudomonadota</taxon>
        <taxon>Gammaproteobacteria</taxon>
        <taxon>Alteromonadales</taxon>
        <taxon>Shewanellaceae</taxon>
        <taxon>Shewanella</taxon>
    </lineage>
</organism>
<dbReference type="SUPFAM" id="SSF51182">
    <property type="entry name" value="RmlC-like cupins"/>
    <property type="match status" value="1"/>
</dbReference>
<evidence type="ECO:0000259" key="1">
    <source>
        <dbReference type="Pfam" id="PF05899"/>
    </source>
</evidence>
<dbReference type="InterPro" id="IPR011051">
    <property type="entry name" value="RmlC_Cupin_sf"/>
</dbReference>
<dbReference type="RefSeq" id="WP_220109123.1">
    <property type="nucleotide sequence ID" value="NZ_JAHZST010000004.1"/>
</dbReference>
<name>A0ABS7E1I3_9GAMM</name>
<gene>
    <name evidence="2" type="ORF">K0625_07495</name>
</gene>
<dbReference type="Gene3D" id="2.60.120.10">
    <property type="entry name" value="Jelly Rolls"/>
    <property type="match status" value="1"/>
</dbReference>